<organism evidence="1 2">
    <name type="scientific">Pelosinus propionicus DSM 13327</name>
    <dbReference type="NCBI Taxonomy" id="1123291"/>
    <lineage>
        <taxon>Bacteria</taxon>
        <taxon>Bacillati</taxon>
        <taxon>Bacillota</taxon>
        <taxon>Negativicutes</taxon>
        <taxon>Selenomonadales</taxon>
        <taxon>Sporomusaceae</taxon>
        <taxon>Pelosinus</taxon>
    </lineage>
</organism>
<dbReference type="STRING" id="1123291.SAMN04490355_10538"/>
<protein>
    <submittedName>
        <fullName evidence="1">Uncharacterized protein</fullName>
    </submittedName>
</protein>
<accession>A0A1I4NW81</accession>
<reference evidence="2" key="1">
    <citation type="submission" date="2016-10" db="EMBL/GenBank/DDBJ databases">
        <authorList>
            <person name="Varghese N."/>
            <person name="Submissions S."/>
        </authorList>
    </citation>
    <scope>NUCLEOTIDE SEQUENCE [LARGE SCALE GENOMIC DNA]</scope>
    <source>
        <strain evidence="2">DSM 13327</strain>
    </source>
</reference>
<proteinExistence type="predicted"/>
<dbReference type="Proteomes" id="UP000199520">
    <property type="component" value="Unassembled WGS sequence"/>
</dbReference>
<dbReference type="RefSeq" id="WP_175490642.1">
    <property type="nucleotide sequence ID" value="NZ_FOTS01000053.1"/>
</dbReference>
<evidence type="ECO:0000313" key="1">
    <source>
        <dbReference type="EMBL" id="SFM19383.1"/>
    </source>
</evidence>
<gene>
    <name evidence="1" type="ORF">SAMN04490355_10538</name>
</gene>
<dbReference type="AlphaFoldDB" id="A0A1I4NW81"/>
<dbReference type="EMBL" id="FOTS01000053">
    <property type="protein sequence ID" value="SFM19383.1"/>
    <property type="molecule type" value="Genomic_DNA"/>
</dbReference>
<evidence type="ECO:0000313" key="2">
    <source>
        <dbReference type="Proteomes" id="UP000199520"/>
    </source>
</evidence>
<keyword evidence="2" id="KW-1185">Reference proteome</keyword>
<name>A0A1I4NW81_9FIRM</name>
<sequence length="46" mass="5364">MQEKRSPEDIENGSSEYTPWQRSILTFLKWGAWATSFMAMAHAMEL</sequence>